<dbReference type="NCBIfam" id="TIGR02964">
    <property type="entry name" value="xanthine_xdhC"/>
    <property type="match status" value="1"/>
</dbReference>
<dbReference type="PANTHER" id="PTHR30388:SF6">
    <property type="entry name" value="XANTHINE DEHYDROGENASE SUBUNIT A-RELATED"/>
    <property type="match status" value="1"/>
</dbReference>
<dbReference type="EMBL" id="SLWW01000006">
    <property type="protein sequence ID" value="TCO71730.1"/>
    <property type="molecule type" value="Genomic_DNA"/>
</dbReference>
<dbReference type="InterPro" id="IPR052698">
    <property type="entry name" value="MoCofactor_Util/Proc"/>
</dbReference>
<dbReference type="InterPro" id="IPR027051">
    <property type="entry name" value="XdhC_Rossmann_dom"/>
</dbReference>
<evidence type="ECO:0000259" key="1">
    <source>
        <dbReference type="Pfam" id="PF02625"/>
    </source>
</evidence>
<dbReference type="SUPFAM" id="SSF51735">
    <property type="entry name" value="NAD(P)-binding Rossmann-fold domains"/>
    <property type="match status" value="1"/>
</dbReference>
<evidence type="ECO:0000259" key="2">
    <source>
        <dbReference type="Pfam" id="PF13478"/>
    </source>
</evidence>
<dbReference type="OrthoDB" id="61481at2"/>
<dbReference type="Pfam" id="PF02625">
    <property type="entry name" value="XdhC_CoxI"/>
    <property type="match status" value="1"/>
</dbReference>
<dbReference type="PANTHER" id="PTHR30388">
    <property type="entry name" value="ALDEHYDE OXIDOREDUCTASE MOLYBDENUM COFACTOR ASSEMBLY PROTEIN"/>
    <property type="match status" value="1"/>
</dbReference>
<keyword evidence="4" id="KW-1185">Reference proteome</keyword>
<dbReference type="InterPro" id="IPR014308">
    <property type="entry name" value="Xanthine_DH_XdhC"/>
</dbReference>
<comment type="caution">
    <text evidence="3">The sequence shown here is derived from an EMBL/GenBank/DDBJ whole genome shotgun (WGS) entry which is preliminary data.</text>
</comment>
<protein>
    <submittedName>
        <fullName evidence="3">Molybdenum cofactor sulfurylase</fullName>
    </submittedName>
</protein>
<dbReference type="Proteomes" id="UP000295142">
    <property type="component" value="Unassembled WGS sequence"/>
</dbReference>
<proteinExistence type="predicted"/>
<feature type="domain" description="XdhC Rossmann" evidence="2">
    <location>
        <begin position="119"/>
        <end position="258"/>
    </location>
</feature>
<accession>A0A4V2SAH7</accession>
<feature type="domain" description="XdhC- CoxI" evidence="1">
    <location>
        <begin position="12"/>
        <end position="71"/>
    </location>
</feature>
<evidence type="ECO:0000313" key="4">
    <source>
        <dbReference type="Proteomes" id="UP000295142"/>
    </source>
</evidence>
<dbReference type="RefSeq" id="WP_132544125.1">
    <property type="nucleotide sequence ID" value="NZ_SLWW01000006.1"/>
</dbReference>
<dbReference type="AlphaFoldDB" id="A0A4V2SAH7"/>
<evidence type="ECO:0000313" key="3">
    <source>
        <dbReference type="EMBL" id="TCO71730.1"/>
    </source>
</evidence>
<organism evidence="3 4">
    <name type="scientific">Rhodovulum euryhalinum</name>
    <dbReference type="NCBI Taxonomy" id="35805"/>
    <lineage>
        <taxon>Bacteria</taxon>
        <taxon>Pseudomonadati</taxon>
        <taxon>Pseudomonadota</taxon>
        <taxon>Alphaproteobacteria</taxon>
        <taxon>Rhodobacterales</taxon>
        <taxon>Paracoccaceae</taxon>
        <taxon>Rhodovulum</taxon>
    </lineage>
</organism>
<dbReference type="InterPro" id="IPR003777">
    <property type="entry name" value="XdhC_CoxI"/>
</dbReference>
<gene>
    <name evidence="3" type="ORF">EV655_106223</name>
</gene>
<reference evidence="3 4" key="1">
    <citation type="submission" date="2019-03" db="EMBL/GenBank/DDBJ databases">
        <title>Genomic Encyclopedia of Type Strains, Phase IV (KMG-IV): sequencing the most valuable type-strain genomes for metagenomic binning, comparative biology and taxonomic classification.</title>
        <authorList>
            <person name="Goeker M."/>
        </authorList>
    </citation>
    <scope>NUCLEOTIDE SEQUENCE [LARGE SCALE GENOMIC DNA]</scope>
    <source>
        <strain evidence="3 4">DSM 4868</strain>
    </source>
</reference>
<dbReference type="Pfam" id="PF13478">
    <property type="entry name" value="XdhC_C"/>
    <property type="match status" value="1"/>
</dbReference>
<name>A0A4V2SAH7_9RHOB</name>
<dbReference type="Gene3D" id="3.40.50.720">
    <property type="entry name" value="NAD(P)-binding Rossmann-like Domain"/>
    <property type="match status" value="1"/>
</dbReference>
<sequence length="278" mass="28307">MGDAQALDGFLAAHPRAILVRLNGVRGSAPREKGAWMLVAGDAVHGTVGGGRVELAGIEAARAMLVSGEAGRRIEITLGPETGQCCGGRIALALTCLGAKARASLLREVRTEGDARPHVILLGAGHVGRALAGLLVQMPVRTVLVDSRADQIAQAPAAAEARLTPLPEAEIRAAPPGSAFVILTHDHGLDFLLAAEALGRGDAAYVGLIGSQSKRARFLRFLAERGGGPADGLTCPIGAAGTGDKRPAVIAAFALAEIMAALAVRAAGAGIDADRRRA</sequence>
<dbReference type="InterPro" id="IPR036291">
    <property type="entry name" value="NAD(P)-bd_dom_sf"/>
</dbReference>